<dbReference type="Gene3D" id="1.10.530.10">
    <property type="match status" value="1"/>
</dbReference>
<evidence type="ECO:0000259" key="7">
    <source>
        <dbReference type="Pfam" id="PF01464"/>
    </source>
</evidence>
<proteinExistence type="predicted"/>
<dbReference type="PANTHER" id="PTHR37179">
    <property type="entry name" value="TRANSGLYCOSYLASE"/>
    <property type="match status" value="1"/>
</dbReference>
<dbReference type="AlphaFoldDB" id="A0A5N5LZ42"/>
<dbReference type="FunFam" id="3.80.10.10:FF:000041">
    <property type="entry name" value="LRR receptor-like serine/threonine-protein kinase ERECTA"/>
    <property type="match status" value="1"/>
</dbReference>
<dbReference type="InterPro" id="IPR032675">
    <property type="entry name" value="LRR_dom_sf"/>
</dbReference>
<gene>
    <name evidence="9" type="ORF">DKX38_011378</name>
</gene>
<dbReference type="InterPro" id="IPR055414">
    <property type="entry name" value="LRR_R13L4/SHOC2-like"/>
</dbReference>
<dbReference type="Gene3D" id="3.80.10.10">
    <property type="entry name" value="Ribonuclease Inhibitor"/>
    <property type="match status" value="1"/>
</dbReference>
<reference evidence="10" key="1">
    <citation type="journal article" date="2019" name="Gigascience">
        <title>De novo genome assembly of the endangered Acer yangbiense, a plant species with extremely small populations endemic to Yunnan Province, China.</title>
        <authorList>
            <person name="Yang J."/>
            <person name="Wariss H.M."/>
            <person name="Tao L."/>
            <person name="Zhang R."/>
            <person name="Yun Q."/>
            <person name="Hollingsworth P."/>
            <person name="Dao Z."/>
            <person name="Luo G."/>
            <person name="Guo H."/>
            <person name="Ma Y."/>
            <person name="Sun W."/>
        </authorList>
    </citation>
    <scope>NUCLEOTIDE SEQUENCE [LARGE SCALE GENOMIC DNA]</scope>
    <source>
        <strain evidence="10">cv. br00</strain>
    </source>
</reference>
<keyword evidence="2" id="KW-0433">Leucine-rich repeat</keyword>
<dbReference type="SUPFAM" id="SSF53955">
    <property type="entry name" value="Lysozyme-like"/>
    <property type="match status" value="1"/>
</dbReference>
<dbReference type="Pfam" id="PF23598">
    <property type="entry name" value="LRR_14"/>
    <property type="match status" value="1"/>
</dbReference>
<name>A0A5N5LZ42_9ROSI</name>
<evidence type="ECO:0000313" key="10">
    <source>
        <dbReference type="Proteomes" id="UP000326939"/>
    </source>
</evidence>
<evidence type="ECO:0000259" key="8">
    <source>
        <dbReference type="Pfam" id="PF23598"/>
    </source>
</evidence>
<keyword evidence="6" id="KW-0325">Glycoprotein</keyword>
<feature type="domain" description="Transglycosylase SLT" evidence="7">
    <location>
        <begin position="322"/>
        <end position="454"/>
    </location>
</feature>
<keyword evidence="4" id="KW-0677">Repeat</keyword>
<dbReference type="SUPFAM" id="SSF52058">
    <property type="entry name" value="L domain-like"/>
    <property type="match status" value="1"/>
</dbReference>
<dbReference type="Proteomes" id="UP000326939">
    <property type="component" value="Chromosome 7"/>
</dbReference>
<comment type="subcellular location">
    <subcellularLocation>
        <location evidence="1">Membrane</location>
    </subcellularLocation>
</comment>
<evidence type="ECO:0000256" key="3">
    <source>
        <dbReference type="ARBA" id="ARBA00022729"/>
    </source>
</evidence>
<evidence type="ECO:0000256" key="2">
    <source>
        <dbReference type="ARBA" id="ARBA00022614"/>
    </source>
</evidence>
<organism evidence="9 10">
    <name type="scientific">Salix brachista</name>
    <dbReference type="NCBI Taxonomy" id="2182728"/>
    <lineage>
        <taxon>Eukaryota</taxon>
        <taxon>Viridiplantae</taxon>
        <taxon>Streptophyta</taxon>
        <taxon>Embryophyta</taxon>
        <taxon>Tracheophyta</taxon>
        <taxon>Spermatophyta</taxon>
        <taxon>Magnoliopsida</taxon>
        <taxon>eudicotyledons</taxon>
        <taxon>Gunneridae</taxon>
        <taxon>Pentapetalae</taxon>
        <taxon>rosids</taxon>
        <taxon>fabids</taxon>
        <taxon>Malpighiales</taxon>
        <taxon>Salicaceae</taxon>
        <taxon>Saliceae</taxon>
        <taxon>Salix</taxon>
    </lineage>
</organism>
<evidence type="ECO:0000256" key="6">
    <source>
        <dbReference type="ARBA" id="ARBA00023180"/>
    </source>
</evidence>
<dbReference type="PANTHER" id="PTHR37179:SF1">
    <property type="entry name" value="TRANSGLYCOSYLASE"/>
    <property type="match status" value="1"/>
</dbReference>
<dbReference type="CDD" id="cd00254">
    <property type="entry name" value="LT-like"/>
    <property type="match status" value="1"/>
</dbReference>
<keyword evidence="5" id="KW-0472">Membrane</keyword>
<dbReference type="GO" id="GO:0016020">
    <property type="term" value="C:membrane"/>
    <property type="evidence" value="ECO:0007669"/>
    <property type="project" value="UniProtKB-SubCell"/>
</dbReference>
<feature type="domain" description="Disease resistance R13L4/SHOC-2-like LRR" evidence="8">
    <location>
        <begin position="146"/>
        <end position="297"/>
    </location>
</feature>
<comment type="caution">
    <text evidence="9">The sequence shown here is derived from an EMBL/GenBank/DDBJ whole genome shotgun (WGS) entry which is preliminary data.</text>
</comment>
<sequence length="512" mass="57524">MSSSLLRNDNISASIPSYIREIQSLTQLNEGGSYFYEGLELQQYRGTDSRLSFQFELAPFLVRYHRCITASYLITYTIHIEACLVSTVLRFLGNNKLNGTLSATKSSRLLNVSYNNLAGRFPSRISELNLEHNLVANNFTVVASNLRKVYVIDVIGAILDELWSLTYLTNLNLGQNYLAGNLSPSIGNLTRMQYLTIGIHASSGELPKELGMLTDLKVLYFVSSGVSGETPPTFANLQSLAALWASDNELTGRIPDLIGNWSKLTSLLLRNDNISASIPSYIREIQSLTQLNEGGSSANWLKSSRTPLSSDLECCFKAEKLADMICAIAELESDRQPLSTKWYGKKTKETALGIMQILPKTAEWLVRDLGYRAYEVEGNPENLYRPFVSVYFGAAYLKWLSNFEEKKVINQRELVQLTIYLATNNLVRSEEFIVRAYNGGPKKATHKSTLTYWKRYLSVKESLPSRYFTGAWIPFSHKEITNSRNSQERFEGNAFEGPIPTAFSNLTALTDL</sequence>
<dbReference type="EMBL" id="VDCV01000007">
    <property type="protein sequence ID" value="KAB5547972.1"/>
    <property type="molecule type" value="Genomic_DNA"/>
</dbReference>
<dbReference type="InterPro" id="IPR008258">
    <property type="entry name" value="Transglycosylase_SLT_dom_1"/>
</dbReference>
<dbReference type="InterPro" id="IPR023346">
    <property type="entry name" value="Lysozyme-like_dom_sf"/>
</dbReference>
<dbReference type="Pfam" id="PF01464">
    <property type="entry name" value="SLT"/>
    <property type="match status" value="1"/>
</dbReference>
<keyword evidence="10" id="KW-1185">Reference proteome</keyword>
<evidence type="ECO:0000256" key="5">
    <source>
        <dbReference type="ARBA" id="ARBA00023136"/>
    </source>
</evidence>
<evidence type="ECO:0000256" key="1">
    <source>
        <dbReference type="ARBA" id="ARBA00004370"/>
    </source>
</evidence>
<evidence type="ECO:0000256" key="4">
    <source>
        <dbReference type="ARBA" id="ARBA00022737"/>
    </source>
</evidence>
<protein>
    <submittedName>
        <fullName evidence="9">Uncharacterized protein</fullName>
    </submittedName>
</protein>
<accession>A0A5N5LZ42</accession>
<keyword evidence="3" id="KW-0732">Signal</keyword>
<evidence type="ECO:0000313" key="9">
    <source>
        <dbReference type="EMBL" id="KAB5547972.1"/>
    </source>
</evidence>